<sequence length="985" mass="108779">MKRMLFNATQAEELRVAIVDGQKLIDLDIETVGKEQRKSNIYKGIITRIEPSLEACFVDYGCDRHGFLPFKEIARSYLAEGDGGRGRIADSLKEGQQLIVQVEKDERGNKGAALTTYISLAGRYLVLMPNNPRGGGVSRRIEGEERNELRAAMDQLETPNGMSLIARTAAIGRNAEELQWDLGYLLQLWRAIEGAANTQTGAFLIYQESSLVIRAIRDYFQPDIGELLIDKRDIYEQAQQFMSHVMPNNVHKVKFYQDDVPLFSRFQIEHQIETAYSREVSLPSGGAIVLDRTEALWSIDVNSAKATRGGDIEETALRTNLEAADEIARQMRLRDVGGLIVIDFIDMENPKNQRDVENRVREALHHDRARVQTGKISRFGLMELSRQRLQPSLEETSHIACPRCHGTGFIRGIESSALHILRIIQEEAMKENTGALHAQVPVDVATFLLNEKRAELFAVEARLKVGVMLIPNMHLETPNYSITRVRSEDVLPFEDALPSYRMVEQPAEEGYKPGKGKEEQAKRQEAAVKGITPAQPAPASTERVAKPELKAAQPSLWKKIVAWFSSEPEEKKPVEEVKPAPRQPRGRNERRNGRFDRNENREGREGQAPRERAERSERGEKAERPERNNRSSKPRIEEDIQKREERQQRPSRGERQPREERQRQEVRAEQAQELLVATASEAAVTVEANNAAESNGETRNRRRRSRRDRRDRNDRNPAVAEITASADEVSTPAFVPNEVILEQQAQQAAAATIESAVTTSADAIAETAAIAEVTEAAIPTPATTAVAPEIATTNSNNTTAHATLADAASVQAEVAAENGSAEATQADSVEVAPTAENITAVEAATPTQAVIAEATPVVAAISEEVQIAVQAVVVDTVKAEFVVASPAEVGLTQVATRGDTPAAATPVIEPVLPQRRRRKDVQTNAADTPVADEPLQLVETRNSIAASEPIVVAPSTTRRRRKDVLANSTGEQNAASPLAQVETKQ</sequence>
<evidence type="ECO:0000256" key="4">
    <source>
        <dbReference type="ARBA" id="ARBA00022519"/>
    </source>
</evidence>
<dbReference type="AlphaFoldDB" id="A0A7D5V950"/>
<evidence type="ECO:0000256" key="13">
    <source>
        <dbReference type="ARBA" id="ARBA00022884"/>
    </source>
</evidence>
<comment type="function">
    <text evidence="15">Endoribonuclease that plays a central role in RNA processing and decay. Required for the maturation of 5S and 16S rRNAs and the majority of tRNAs. Also involved in the degradation of most mRNAs.</text>
</comment>
<evidence type="ECO:0000256" key="14">
    <source>
        <dbReference type="ARBA" id="ARBA00023136"/>
    </source>
</evidence>
<dbReference type="CDD" id="cd04453">
    <property type="entry name" value="S1_RNase_E"/>
    <property type="match status" value="1"/>
</dbReference>
<evidence type="ECO:0000259" key="17">
    <source>
        <dbReference type="PROSITE" id="PS50126"/>
    </source>
</evidence>
<comment type="similarity">
    <text evidence="15">Belongs to the RNase E/G family. RNase E subfamily.</text>
</comment>
<evidence type="ECO:0000256" key="15">
    <source>
        <dbReference type="HAMAP-Rule" id="MF_00970"/>
    </source>
</evidence>
<keyword evidence="3 15" id="KW-0963">Cytoplasm</keyword>
<keyword evidence="7 15" id="KW-0540">Nuclease</keyword>
<dbReference type="NCBIfam" id="TIGR00757">
    <property type="entry name" value="RNaseEG"/>
    <property type="match status" value="1"/>
</dbReference>
<evidence type="ECO:0000313" key="19">
    <source>
        <dbReference type="Proteomes" id="UP000510822"/>
    </source>
</evidence>
<feature type="region of interest" description="Disordered" evidence="16">
    <location>
        <begin position="504"/>
        <end position="548"/>
    </location>
</feature>
<evidence type="ECO:0000256" key="10">
    <source>
        <dbReference type="ARBA" id="ARBA00022759"/>
    </source>
</evidence>
<keyword evidence="12 15" id="KW-0460">Magnesium</keyword>
<dbReference type="KEGG" id="cfon:HZU75_04875"/>
<dbReference type="EMBL" id="CP058952">
    <property type="protein sequence ID" value="QLI80912.1"/>
    <property type="molecule type" value="Genomic_DNA"/>
</dbReference>
<feature type="compositionally biased region" description="Basic and acidic residues" evidence="16">
    <location>
        <begin position="509"/>
        <end position="526"/>
    </location>
</feature>
<keyword evidence="8 15" id="KW-0479">Metal-binding</keyword>
<feature type="binding site" evidence="15">
    <location>
        <position position="300"/>
    </location>
    <ligand>
        <name>Mg(2+)</name>
        <dbReference type="ChEBI" id="CHEBI:18420"/>
        <note>catalytic</note>
    </ligand>
</feature>
<keyword evidence="15" id="KW-0820">tRNA-binding</keyword>
<dbReference type="InterPro" id="IPR028878">
    <property type="entry name" value="RNase_E"/>
</dbReference>
<dbReference type="RefSeq" id="WP_180308046.1">
    <property type="nucleotide sequence ID" value="NZ_CP058952.1"/>
</dbReference>
<dbReference type="EC" id="3.1.26.12" evidence="15"/>
<feature type="compositionally biased region" description="Polar residues" evidence="16">
    <location>
        <begin position="966"/>
        <end position="975"/>
    </location>
</feature>
<dbReference type="PANTHER" id="PTHR30001">
    <property type="entry name" value="RIBONUCLEASE"/>
    <property type="match status" value="1"/>
</dbReference>
<dbReference type="InterPro" id="IPR004659">
    <property type="entry name" value="RNase_E/G"/>
</dbReference>
<dbReference type="InterPro" id="IPR019307">
    <property type="entry name" value="RNA-bd_AU-1/RNase_E/G"/>
</dbReference>
<feature type="compositionally biased region" description="Basic and acidic residues" evidence="16">
    <location>
        <begin position="568"/>
        <end position="579"/>
    </location>
</feature>
<keyword evidence="13 15" id="KW-0694">RNA-binding</keyword>
<dbReference type="GO" id="GO:0000287">
    <property type="term" value="F:magnesium ion binding"/>
    <property type="evidence" value="ECO:0007669"/>
    <property type="project" value="UniProtKB-UniRule"/>
</dbReference>
<comment type="catalytic activity">
    <reaction evidence="15">
        <text>Endonucleolytic cleavage of single-stranded RNA in A- and U-rich regions.</text>
        <dbReference type="EC" id="3.1.26.12"/>
    </reaction>
</comment>
<evidence type="ECO:0000256" key="2">
    <source>
        <dbReference type="ARBA" id="ARBA00022475"/>
    </source>
</evidence>
<evidence type="ECO:0000256" key="9">
    <source>
        <dbReference type="ARBA" id="ARBA00022730"/>
    </source>
</evidence>
<keyword evidence="19" id="KW-1185">Reference proteome</keyword>
<dbReference type="GO" id="GO:0006364">
    <property type="term" value="P:rRNA processing"/>
    <property type="evidence" value="ECO:0007669"/>
    <property type="project" value="UniProtKB-UniRule"/>
</dbReference>
<dbReference type="GO" id="GO:0008033">
    <property type="term" value="P:tRNA processing"/>
    <property type="evidence" value="ECO:0007669"/>
    <property type="project" value="UniProtKB-UniRule"/>
</dbReference>
<feature type="compositionally biased region" description="Low complexity" evidence="16">
    <location>
        <begin position="671"/>
        <end position="695"/>
    </location>
</feature>
<dbReference type="Pfam" id="PF10150">
    <property type="entry name" value="RNase_E_G"/>
    <property type="match status" value="1"/>
</dbReference>
<keyword evidence="10 15" id="KW-0255">Endonuclease</keyword>
<comment type="similarity">
    <text evidence="1">Belongs to the RNase E/G family. RNase G subfamily.</text>
</comment>
<keyword evidence="14 15" id="KW-0472">Membrane</keyword>
<evidence type="ECO:0000256" key="12">
    <source>
        <dbReference type="ARBA" id="ARBA00022842"/>
    </source>
</evidence>
<evidence type="ECO:0000256" key="11">
    <source>
        <dbReference type="ARBA" id="ARBA00022801"/>
    </source>
</evidence>
<dbReference type="Pfam" id="PF20833">
    <property type="entry name" value="RNase_E_G_Thio"/>
    <property type="match status" value="1"/>
</dbReference>
<feature type="binding site" evidence="15">
    <location>
        <position position="404"/>
    </location>
    <ligand>
        <name>Zn(2+)</name>
        <dbReference type="ChEBI" id="CHEBI:29105"/>
        <note>ligand shared between dimeric partners</note>
    </ligand>
</feature>
<keyword evidence="2 15" id="KW-1003">Cell membrane</keyword>
<feature type="region of interest" description="Disordered" evidence="16">
    <location>
        <begin position="568"/>
        <end position="720"/>
    </location>
</feature>
<dbReference type="Proteomes" id="UP000510822">
    <property type="component" value="Chromosome"/>
</dbReference>
<evidence type="ECO:0000256" key="8">
    <source>
        <dbReference type="ARBA" id="ARBA00022723"/>
    </source>
</evidence>
<dbReference type="SUPFAM" id="SSF50249">
    <property type="entry name" value="Nucleic acid-binding proteins"/>
    <property type="match status" value="1"/>
</dbReference>
<feature type="compositionally biased region" description="Basic and acidic residues" evidence="16">
    <location>
        <begin position="586"/>
        <end position="670"/>
    </location>
</feature>
<keyword evidence="15" id="KW-0862">Zinc</keyword>
<proteinExistence type="inferred from homology"/>
<dbReference type="GO" id="GO:0008270">
    <property type="term" value="F:zinc ion binding"/>
    <property type="evidence" value="ECO:0007669"/>
    <property type="project" value="UniProtKB-UniRule"/>
</dbReference>
<dbReference type="Pfam" id="PF00575">
    <property type="entry name" value="S1"/>
    <property type="match status" value="1"/>
</dbReference>
<feature type="binding site" evidence="15">
    <location>
        <position position="343"/>
    </location>
    <ligand>
        <name>Mg(2+)</name>
        <dbReference type="ChEBI" id="CHEBI:18420"/>
        <note>catalytic</note>
    </ligand>
</feature>
<feature type="domain" description="S1 motif" evidence="17">
    <location>
        <begin position="39"/>
        <end position="117"/>
    </location>
</feature>
<comment type="subcellular location">
    <subcellularLocation>
        <location evidence="15">Cytoplasm</location>
    </subcellularLocation>
    <subcellularLocation>
        <location evidence="15">Cell inner membrane</location>
        <topology evidence="15">Peripheral membrane protein</topology>
        <orientation evidence="15">Cytoplasmic side</orientation>
    </subcellularLocation>
</comment>
<dbReference type="GO" id="GO:0009898">
    <property type="term" value="C:cytoplasmic side of plasma membrane"/>
    <property type="evidence" value="ECO:0007669"/>
    <property type="project" value="UniProtKB-UniRule"/>
</dbReference>
<feature type="region of interest" description="Disordered" evidence="16">
    <location>
        <begin position="912"/>
        <end position="934"/>
    </location>
</feature>
<evidence type="ECO:0000256" key="3">
    <source>
        <dbReference type="ARBA" id="ARBA00022490"/>
    </source>
</evidence>
<comment type="cofactor">
    <cofactor evidence="15">
        <name>Mg(2+)</name>
        <dbReference type="ChEBI" id="CHEBI:18420"/>
    </cofactor>
    <text evidence="15">Binds 1 Mg(2+) ion per subunit.</text>
</comment>
<feature type="region of interest" description="Required for zinc-mediated homotetramerization and catalytic activity" evidence="15">
    <location>
        <begin position="401"/>
        <end position="404"/>
    </location>
</feature>
<dbReference type="GO" id="GO:0005737">
    <property type="term" value="C:cytoplasm"/>
    <property type="evidence" value="ECO:0007669"/>
    <property type="project" value="UniProtKB-SubCell"/>
</dbReference>
<comment type="cofactor">
    <cofactor evidence="15">
        <name>Zn(2+)</name>
        <dbReference type="ChEBI" id="CHEBI:29105"/>
    </cofactor>
    <text evidence="15">Binds 2 Zn(2+) ions per homotetramer.</text>
</comment>
<evidence type="ECO:0000256" key="6">
    <source>
        <dbReference type="ARBA" id="ARBA00022694"/>
    </source>
</evidence>
<name>A0A7D5V950_9NEIS</name>
<keyword evidence="4 15" id="KW-0997">Cell inner membrane</keyword>
<dbReference type="GO" id="GO:0006402">
    <property type="term" value="P:mRNA catabolic process"/>
    <property type="evidence" value="ECO:0007669"/>
    <property type="project" value="UniProtKB-UniRule"/>
</dbReference>
<evidence type="ECO:0000313" key="18">
    <source>
        <dbReference type="EMBL" id="QLI80912.1"/>
    </source>
</evidence>
<dbReference type="SMART" id="SM00316">
    <property type="entry name" value="S1"/>
    <property type="match status" value="1"/>
</dbReference>
<accession>A0A7D5V950</accession>
<keyword evidence="11 15" id="KW-0378">Hydrolase</keyword>
<dbReference type="PANTHER" id="PTHR30001:SF1">
    <property type="entry name" value="RIBONUCLEASE E_G-LIKE PROTEIN, CHLOROPLASTIC"/>
    <property type="match status" value="1"/>
</dbReference>
<evidence type="ECO:0000256" key="7">
    <source>
        <dbReference type="ARBA" id="ARBA00022722"/>
    </source>
</evidence>
<keyword evidence="5 15" id="KW-0698">rRNA processing</keyword>
<keyword evidence="9 15" id="KW-0699">rRNA-binding</keyword>
<protein>
    <recommendedName>
        <fullName evidence="15">Ribonuclease E</fullName>
        <shortName evidence="15">RNase E</shortName>
        <ecNumber evidence="15">3.1.26.12</ecNumber>
    </recommendedName>
</protein>
<evidence type="ECO:0000256" key="5">
    <source>
        <dbReference type="ARBA" id="ARBA00022552"/>
    </source>
</evidence>
<organism evidence="18 19">
    <name type="scientific">Chitinibacter fontanus</name>
    <dbReference type="NCBI Taxonomy" id="1737446"/>
    <lineage>
        <taxon>Bacteria</taxon>
        <taxon>Pseudomonadati</taxon>
        <taxon>Pseudomonadota</taxon>
        <taxon>Betaproteobacteria</taxon>
        <taxon>Neisseriales</taxon>
        <taxon>Chitinibacteraceae</taxon>
        <taxon>Chitinibacter</taxon>
    </lineage>
</organism>
<evidence type="ECO:0000256" key="1">
    <source>
        <dbReference type="ARBA" id="ARBA00005663"/>
    </source>
</evidence>
<dbReference type="GO" id="GO:0000049">
    <property type="term" value="F:tRNA binding"/>
    <property type="evidence" value="ECO:0007669"/>
    <property type="project" value="UniProtKB-KW"/>
</dbReference>
<gene>
    <name evidence="15" type="primary">rne</name>
    <name evidence="18" type="ORF">HZU75_04875</name>
</gene>
<dbReference type="InterPro" id="IPR003029">
    <property type="entry name" value="S1_domain"/>
</dbReference>
<dbReference type="GO" id="GO:0008995">
    <property type="term" value="F:ribonuclease E activity"/>
    <property type="evidence" value="ECO:0007669"/>
    <property type="project" value="UniProtKB-EC"/>
</dbReference>
<dbReference type="HAMAP" id="MF_00970">
    <property type="entry name" value="RNase_E"/>
    <property type="match status" value="1"/>
</dbReference>
<comment type="subunit">
    <text evidence="15">Homotetramer formed by a dimer of dimers.</text>
</comment>
<dbReference type="PROSITE" id="PS50126">
    <property type="entry name" value="S1"/>
    <property type="match status" value="1"/>
</dbReference>
<dbReference type="InterPro" id="IPR012340">
    <property type="entry name" value="NA-bd_OB-fold"/>
</dbReference>
<feature type="region of interest" description="Disordered" evidence="16">
    <location>
        <begin position="946"/>
        <end position="985"/>
    </location>
</feature>
<evidence type="ECO:0000256" key="16">
    <source>
        <dbReference type="SAM" id="MobiDB-lite"/>
    </source>
</evidence>
<keyword evidence="6 15" id="KW-0819">tRNA processing</keyword>
<reference evidence="18 19" key="1">
    <citation type="journal article" date="2016" name="Int. J. Syst. Evol. Microbiol.">
        <title>Chitinibacter fontanus sp. nov., isolated from a spring.</title>
        <authorList>
            <person name="Sheu S.Y."/>
            <person name="Li Y.S."/>
            <person name="Young C.C."/>
            <person name="Chen W.M."/>
        </authorList>
    </citation>
    <scope>NUCLEOTIDE SEQUENCE [LARGE SCALE GENOMIC DNA]</scope>
    <source>
        <strain evidence="18 19">STM-7</strain>
    </source>
</reference>
<feature type="binding site" evidence="15">
    <location>
        <position position="401"/>
    </location>
    <ligand>
        <name>Zn(2+)</name>
        <dbReference type="ChEBI" id="CHEBI:29105"/>
        <note>ligand shared between dimeric partners</note>
    </ligand>
</feature>
<dbReference type="InterPro" id="IPR048583">
    <property type="entry name" value="RNase_E_G_thioredoxin-like"/>
</dbReference>
<dbReference type="GO" id="GO:0019843">
    <property type="term" value="F:rRNA binding"/>
    <property type="evidence" value="ECO:0007669"/>
    <property type="project" value="UniProtKB-KW"/>
</dbReference>
<dbReference type="Gene3D" id="2.40.50.140">
    <property type="entry name" value="Nucleic acid-binding proteins"/>
    <property type="match status" value="1"/>
</dbReference>
<dbReference type="Gene3D" id="3.40.1260.20">
    <property type="entry name" value="Ribonuclease E, catalytic domain"/>
    <property type="match status" value="1"/>
</dbReference>